<feature type="compositionally biased region" description="Low complexity" evidence="1">
    <location>
        <begin position="327"/>
        <end position="348"/>
    </location>
</feature>
<gene>
    <name evidence="2" type="ORF">HLA99_02915</name>
</gene>
<evidence type="ECO:0000313" key="3">
    <source>
        <dbReference type="Proteomes" id="UP000543598"/>
    </source>
</evidence>
<sequence length="373" mass="39215">MNAPSRRTAPRRTRTGAALITASAAVAAATLVLSAAGGTYALWSDSIEADLGVIQLQPAPTPGTPEQFGTCTRGADGGGWGKVLLGAGTQFGGFSDWYVGETRIEEKRWFDSIHKTGEELSSDHASKAQEVIGLPLGTPTPIWVTVRATPPDETLLVQVPVWFLRSSSTDLQLSCSEDDWRPSLLSGESPLEPLEPPPPPAGQLTPPEEQTSAPVVEGDGSNSPREVVFAFAALESATHEFYDWRLDGHTFTRDGVSSGSPFVRVDDSKLRAAGIVTPDAADTGQSFDVIITPEGDPGTIVAIGTFFARFDSESDRFLVFESAQAESASVPDAPASDEPAPSAGDPSSMRAARGEPALKPEETALAPDVPTAT</sequence>
<organism evidence="2 3">
    <name type="scientific">Microbacterium ulmi</name>
    <dbReference type="NCBI Taxonomy" id="179095"/>
    <lineage>
        <taxon>Bacteria</taxon>
        <taxon>Bacillati</taxon>
        <taxon>Actinomycetota</taxon>
        <taxon>Actinomycetes</taxon>
        <taxon>Micrococcales</taxon>
        <taxon>Microbacteriaceae</taxon>
        <taxon>Microbacterium</taxon>
    </lineage>
</organism>
<comment type="caution">
    <text evidence="2">The sequence shown here is derived from an EMBL/GenBank/DDBJ whole genome shotgun (WGS) entry which is preliminary data.</text>
</comment>
<dbReference type="AlphaFoldDB" id="A0A7Y2LZ68"/>
<protein>
    <submittedName>
        <fullName evidence="2">Uncharacterized protein</fullName>
    </submittedName>
</protein>
<dbReference type="RefSeq" id="WP_167040154.1">
    <property type="nucleotide sequence ID" value="NZ_BAAANA010000003.1"/>
</dbReference>
<evidence type="ECO:0000313" key="2">
    <source>
        <dbReference type="EMBL" id="NNH02814.1"/>
    </source>
</evidence>
<feature type="region of interest" description="Disordered" evidence="1">
    <location>
        <begin position="327"/>
        <end position="373"/>
    </location>
</feature>
<evidence type="ECO:0000256" key="1">
    <source>
        <dbReference type="SAM" id="MobiDB-lite"/>
    </source>
</evidence>
<feature type="region of interest" description="Disordered" evidence="1">
    <location>
        <begin position="182"/>
        <end position="221"/>
    </location>
</feature>
<dbReference type="Proteomes" id="UP000543598">
    <property type="component" value="Unassembled WGS sequence"/>
</dbReference>
<feature type="compositionally biased region" description="Low complexity" evidence="1">
    <location>
        <begin position="182"/>
        <end position="192"/>
    </location>
</feature>
<name>A0A7Y2LZ68_9MICO</name>
<proteinExistence type="predicted"/>
<keyword evidence="3" id="KW-1185">Reference proteome</keyword>
<feature type="compositionally biased region" description="Basic and acidic residues" evidence="1">
    <location>
        <begin position="352"/>
        <end position="362"/>
    </location>
</feature>
<accession>A0A7Y2LZ68</accession>
<dbReference type="EMBL" id="JABEMB010000002">
    <property type="protein sequence ID" value="NNH02814.1"/>
    <property type="molecule type" value="Genomic_DNA"/>
</dbReference>
<reference evidence="2 3" key="1">
    <citation type="submission" date="2020-05" db="EMBL/GenBank/DDBJ databases">
        <title>MicrobeNet Type strains.</title>
        <authorList>
            <person name="Nicholson A.C."/>
        </authorList>
    </citation>
    <scope>NUCLEOTIDE SEQUENCE [LARGE SCALE GENOMIC DNA]</scope>
    <source>
        <strain evidence="2 3">JCM 14282</strain>
    </source>
</reference>